<dbReference type="OrthoDB" id="5800897at2759"/>
<dbReference type="GO" id="GO:0008535">
    <property type="term" value="P:respiratory chain complex IV assembly"/>
    <property type="evidence" value="ECO:0007669"/>
    <property type="project" value="InterPro"/>
</dbReference>
<proteinExistence type="predicted"/>
<organism evidence="1 2">
    <name type="scientific">Caenorhabditis auriculariae</name>
    <dbReference type="NCBI Taxonomy" id="2777116"/>
    <lineage>
        <taxon>Eukaryota</taxon>
        <taxon>Metazoa</taxon>
        <taxon>Ecdysozoa</taxon>
        <taxon>Nematoda</taxon>
        <taxon>Chromadorea</taxon>
        <taxon>Rhabditida</taxon>
        <taxon>Rhabditina</taxon>
        <taxon>Rhabditomorpha</taxon>
        <taxon>Rhabditoidea</taxon>
        <taxon>Rhabditidae</taxon>
        <taxon>Peloderinae</taxon>
        <taxon>Caenorhabditis</taxon>
    </lineage>
</organism>
<evidence type="ECO:0008006" key="3">
    <source>
        <dbReference type="Google" id="ProtNLM"/>
    </source>
</evidence>
<dbReference type="EMBL" id="CAJGYM010000001">
    <property type="protein sequence ID" value="CAD6184862.1"/>
    <property type="molecule type" value="Genomic_DNA"/>
</dbReference>
<comment type="caution">
    <text evidence="1">The sequence shown here is derived from an EMBL/GenBank/DDBJ whole genome shotgun (WGS) entry which is preliminary data.</text>
</comment>
<dbReference type="PANTHER" id="PTHR46690:SF1">
    <property type="entry name" value="CYTOCHROME C OXIDASE ASSEMBLY FACTOR 6 HOMOLOG"/>
    <property type="match status" value="1"/>
</dbReference>
<reference evidence="1" key="1">
    <citation type="submission" date="2020-10" db="EMBL/GenBank/DDBJ databases">
        <authorList>
            <person name="Kikuchi T."/>
        </authorList>
    </citation>
    <scope>NUCLEOTIDE SEQUENCE</scope>
    <source>
        <strain evidence="1">NKZ352</strain>
    </source>
</reference>
<dbReference type="Proteomes" id="UP000835052">
    <property type="component" value="Unassembled WGS sequence"/>
</dbReference>
<keyword evidence="2" id="KW-1185">Reference proteome</keyword>
<accession>A0A8S1GPZ8</accession>
<dbReference type="GO" id="GO:0042775">
    <property type="term" value="P:mitochondrial ATP synthesis coupled electron transport"/>
    <property type="evidence" value="ECO:0007669"/>
    <property type="project" value="TreeGrafter"/>
</dbReference>
<protein>
    <recommendedName>
        <fullName evidence="3">PRORP domain-containing protein</fullName>
    </recommendedName>
</protein>
<name>A0A8S1GPZ8_9PELO</name>
<dbReference type="InterPro" id="IPR042289">
    <property type="entry name" value="COA6"/>
</dbReference>
<evidence type="ECO:0000313" key="2">
    <source>
        <dbReference type="Proteomes" id="UP000835052"/>
    </source>
</evidence>
<gene>
    <name evidence="1" type="ORF">CAUJ_LOCUS781</name>
</gene>
<dbReference type="GO" id="GO:0005739">
    <property type="term" value="C:mitochondrion"/>
    <property type="evidence" value="ECO:0007669"/>
    <property type="project" value="TreeGrafter"/>
</dbReference>
<dbReference type="AlphaFoldDB" id="A0A8S1GPZ8"/>
<evidence type="ECO:0000313" key="1">
    <source>
        <dbReference type="EMBL" id="CAD6184862.1"/>
    </source>
</evidence>
<sequence length="563" mass="63646">MSDGEKTLKKTVERSVTRQIHGLLGFEFDRWKNRLNRPSGLAEPKEKLSTRIVQHLGSTTLFAKISLKGTSRTSLNKVVAHLRAARFRIKSSLDLSFRPPIVPFSSVASHTSPSDFPIQYRFLRDQNKPSFELFAVGPTLDFVLRAKLYNTKEILDKCLRTVQECLAQKLNSPKIVSSSAKFLACVYWQGPSERRSEVLELAEAFSNYRNERFAEIGLFLNSVLDPKEFLRRISDEPPKMIIHPNELSLCVGLCSLQYDDFKTAMVFLRPKPFDQTFHELVVKGVCQKIKENKISNKEIFSWTMSKLLDSNLLTIESETYAATVGPIIELSCKSTKEARENGSVLILPSGKKFDRLELIDSESFGKLCNDIDVRYKSGNQGLISWIEVKKALEEVRKIKKSCKSKKGEGVVVVDAYNFGNGSVPKKPAIDRLKASYKTVVLVVRHADVATARLLSPHVLSASRLSSDDIIVIRAALEFGPLAHVVSRDLYRDHRGQLKPEVDAIWNRWFTDAVHTCNSTAGVVEPKRNFSRRVHRLDDGTFLIPVFEKLPNISQYKYLIVSAP</sequence>
<dbReference type="Gene3D" id="3.40.50.11980">
    <property type="match status" value="1"/>
</dbReference>
<dbReference type="PANTHER" id="PTHR46690">
    <property type="entry name" value="CYTOCHROME C OXIDASE ASSEMBLY FACTOR 6 HOMOLOG"/>
    <property type="match status" value="1"/>
</dbReference>